<evidence type="ECO:0000256" key="3">
    <source>
        <dbReference type="ARBA" id="ARBA00023002"/>
    </source>
</evidence>
<dbReference type="SUPFAM" id="SSF51735">
    <property type="entry name" value="NAD(P)-binding Rossmann-fold domains"/>
    <property type="match status" value="1"/>
</dbReference>
<evidence type="ECO:0000313" key="6">
    <source>
        <dbReference type="EMBL" id="CAK7225836.1"/>
    </source>
</evidence>
<evidence type="ECO:0000313" key="7">
    <source>
        <dbReference type="Proteomes" id="UP001642482"/>
    </source>
</evidence>
<dbReference type="PROSITE" id="PS00061">
    <property type="entry name" value="ADH_SHORT"/>
    <property type="match status" value="1"/>
</dbReference>
<evidence type="ECO:0000256" key="1">
    <source>
        <dbReference type="ARBA" id="ARBA00006484"/>
    </source>
</evidence>
<organism evidence="6 7">
    <name type="scientific">Sporothrix eucalyptigena</name>
    <dbReference type="NCBI Taxonomy" id="1812306"/>
    <lineage>
        <taxon>Eukaryota</taxon>
        <taxon>Fungi</taxon>
        <taxon>Dikarya</taxon>
        <taxon>Ascomycota</taxon>
        <taxon>Pezizomycotina</taxon>
        <taxon>Sordariomycetes</taxon>
        <taxon>Sordariomycetidae</taxon>
        <taxon>Ophiostomatales</taxon>
        <taxon>Ophiostomataceae</taxon>
        <taxon>Sporothrix</taxon>
    </lineage>
</organism>
<dbReference type="InterPro" id="IPR036291">
    <property type="entry name" value="NAD(P)-bd_dom_sf"/>
</dbReference>
<protein>
    <submittedName>
        <fullName evidence="6">Secondary metabolism biosynthetic enzyme</fullName>
    </submittedName>
</protein>
<dbReference type="InterPro" id="IPR057326">
    <property type="entry name" value="KR_dom"/>
</dbReference>
<proteinExistence type="inferred from homology"/>
<gene>
    <name evidence="6" type="ORF">SEUCBS140593_006038</name>
</gene>
<reference evidence="6 7" key="1">
    <citation type="submission" date="2024-01" db="EMBL/GenBank/DDBJ databases">
        <authorList>
            <person name="Allen C."/>
            <person name="Tagirdzhanova G."/>
        </authorList>
    </citation>
    <scope>NUCLEOTIDE SEQUENCE [LARGE SCALE GENOMIC DNA]</scope>
</reference>
<dbReference type="PANTHER" id="PTHR24321:SF8">
    <property type="entry name" value="ESTRADIOL 17-BETA-DEHYDROGENASE 8-RELATED"/>
    <property type="match status" value="1"/>
</dbReference>
<dbReference type="PRINTS" id="PR00080">
    <property type="entry name" value="SDRFAMILY"/>
</dbReference>
<comment type="caution">
    <text evidence="6">The sequence shown here is derived from an EMBL/GenBank/DDBJ whole genome shotgun (WGS) entry which is preliminary data.</text>
</comment>
<keyword evidence="2" id="KW-0521">NADP</keyword>
<evidence type="ECO:0000259" key="5">
    <source>
        <dbReference type="SMART" id="SM00822"/>
    </source>
</evidence>
<dbReference type="EMBL" id="CAWUHD010000062">
    <property type="protein sequence ID" value="CAK7225836.1"/>
    <property type="molecule type" value="Genomic_DNA"/>
</dbReference>
<dbReference type="PANTHER" id="PTHR24321">
    <property type="entry name" value="DEHYDROGENASES, SHORT CHAIN"/>
    <property type="match status" value="1"/>
</dbReference>
<keyword evidence="3" id="KW-0560">Oxidoreductase</keyword>
<accession>A0ABP0C1W4</accession>
<dbReference type="CDD" id="cd05233">
    <property type="entry name" value="SDR_c"/>
    <property type="match status" value="1"/>
</dbReference>
<evidence type="ECO:0000256" key="4">
    <source>
        <dbReference type="ARBA" id="ARBA00023027"/>
    </source>
</evidence>
<keyword evidence="7" id="KW-1185">Reference proteome</keyword>
<dbReference type="Pfam" id="PF13561">
    <property type="entry name" value="adh_short_C2"/>
    <property type="match status" value="1"/>
</dbReference>
<dbReference type="SMART" id="SM00822">
    <property type="entry name" value="PKS_KR"/>
    <property type="match status" value="1"/>
</dbReference>
<keyword evidence="4" id="KW-0520">NAD</keyword>
<feature type="domain" description="Ketoreductase" evidence="5">
    <location>
        <begin position="7"/>
        <end position="187"/>
    </location>
</feature>
<dbReference type="PRINTS" id="PR00081">
    <property type="entry name" value="GDHRDH"/>
</dbReference>
<name>A0ABP0C1W4_9PEZI</name>
<comment type="similarity">
    <text evidence="1">Belongs to the short-chain dehydrogenases/reductases (SDR) family.</text>
</comment>
<dbReference type="Gene3D" id="3.40.50.720">
    <property type="entry name" value="NAD(P)-binding Rossmann-like Domain"/>
    <property type="match status" value="1"/>
</dbReference>
<dbReference type="InterPro" id="IPR020904">
    <property type="entry name" value="Sc_DH/Rdtase_CS"/>
</dbReference>
<sequence length="244" mass="25339">MSSLQGKVIGITGAASGIGLATAKYLASLGAVLSLADANADGLKQTLAVLPEGAKASVFHLDVRDYAQVTQWIESTKADHGRIDGAVNLAGVARMGGMLKDETDDGWNFVMDVNAKGVFNCLRAELKALGRSGSIVNAASVAGQIGQPGAGVYCVSKHAVIGLTRVAARENPHLRINAVAPGIIATPMIQNVEKMMGAQFPTTRQIMERQADPSEVAPVIAFLLSDEASFVTGTVYNVDGGFVS</sequence>
<dbReference type="Proteomes" id="UP001642482">
    <property type="component" value="Unassembled WGS sequence"/>
</dbReference>
<dbReference type="InterPro" id="IPR002347">
    <property type="entry name" value="SDR_fam"/>
</dbReference>
<evidence type="ECO:0000256" key="2">
    <source>
        <dbReference type="ARBA" id="ARBA00022857"/>
    </source>
</evidence>